<sequence>EDQKLSTKKINIVGIYDPEDNDLSIEMWVNSDGTNILKIIKKVQKINLSDDATAILNLALLTNSYFPQKNINNEQFLKIKSDWLIKQQNFNLIETYLKKNKNLDNRSNLIKYYVDYYLSRSDLGKACEIFDTINNLINDNYISKFKIYCLLNLNKNEEAQLHFDLLKEIGFEDKFFEKKFNYLMGYDTNINVEISEESLLDFHLSHRTNLDFTFEPNINTSQLIWKYLSSSNLLESIDIIDLEDADKIFTIEKATHDKNYKESELFALYERFRFNINQLLTVRDSYKLLS</sequence>
<reference evidence="1" key="1">
    <citation type="submission" date="2018-05" db="EMBL/GenBank/DDBJ databases">
        <authorList>
            <person name="Lanie J.A."/>
            <person name="Ng W.-L."/>
            <person name="Kazmierczak K.M."/>
            <person name="Andrzejewski T.M."/>
            <person name="Davidsen T.M."/>
            <person name="Wayne K.J."/>
            <person name="Tettelin H."/>
            <person name="Glass J.I."/>
            <person name="Rusch D."/>
            <person name="Podicherti R."/>
            <person name="Tsui H.-C.T."/>
            <person name="Winkler M.E."/>
        </authorList>
    </citation>
    <scope>NUCLEOTIDE SEQUENCE</scope>
</reference>
<proteinExistence type="predicted"/>
<protein>
    <submittedName>
        <fullName evidence="1">Uncharacterized protein</fullName>
    </submittedName>
</protein>
<feature type="non-terminal residue" evidence="1">
    <location>
        <position position="1"/>
    </location>
</feature>
<gene>
    <name evidence="1" type="ORF">METZ01_LOCUS390304</name>
</gene>
<accession>A0A382UTB8</accession>
<organism evidence="1">
    <name type="scientific">marine metagenome</name>
    <dbReference type="NCBI Taxonomy" id="408172"/>
    <lineage>
        <taxon>unclassified sequences</taxon>
        <taxon>metagenomes</taxon>
        <taxon>ecological metagenomes</taxon>
    </lineage>
</organism>
<dbReference type="EMBL" id="UINC01146615">
    <property type="protein sequence ID" value="SVD37450.1"/>
    <property type="molecule type" value="Genomic_DNA"/>
</dbReference>
<feature type="non-terminal residue" evidence="1">
    <location>
        <position position="290"/>
    </location>
</feature>
<evidence type="ECO:0000313" key="1">
    <source>
        <dbReference type="EMBL" id="SVD37450.1"/>
    </source>
</evidence>
<dbReference type="AlphaFoldDB" id="A0A382UTB8"/>
<name>A0A382UTB8_9ZZZZ</name>